<dbReference type="OrthoDB" id="580767at2"/>
<accession>A0A1G7XU98</accession>
<dbReference type="Gene3D" id="3.40.50.300">
    <property type="entry name" value="P-loop containing nucleotide triphosphate hydrolases"/>
    <property type="match status" value="2"/>
</dbReference>
<dbReference type="Pfam" id="PF00931">
    <property type="entry name" value="NB-ARC"/>
    <property type="match status" value="1"/>
</dbReference>
<dbReference type="InterPro" id="IPR000157">
    <property type="entry name" value="TIR_dom"/>
</dbReference>
<dbReference type="Proteomes" id="UP000198614">
    <property type="component" value="Unassembled WGS sequence"/>
</dbReference>
<dbReference type="Pfam" id="PF25000">
    <property type="entry name" value="DUF7779"/>
    <property type="match status" value="1"/>
</dbReference>
<reference evidence="4 5" key="1">
    <citation type="submission" date="2016-10" db="EMBL/GenBank/DDBJ databases">
        <authorList>
            <person name="de Groot N.N."/>
        </authorList>
    </citation>
    <scope>NUCLEOTIDE SEQUENCE [LARGE SCALE GENOMIC DNA]</scope>
    <source>
        <strain evidence="4 5">CGMCC 4.1859</strain>
    </source>
</reference>
<dbReference type="InterPro" id="IPR002182">
    <property type="entry name" value="NB-ARC"/>
</dbReference>
<dbReference type="Pfam" id="PF13676">
    <property type="entry name" value="TIR_2"/>
    <property type="match status" value="1"/>
</dbReference>
<dbReference type="SUPFAM" id="SSF48452">
    <property type="entry name" value="TPR-like"/>
    <property type="match status" value="4"/>
</dbReference>
<dbReference type="Pfam" id="PF13374">
    <property type="entry name" value="TPR_10"/>
    <property type="match status" value="3"/>
</dbReference>
<organism evidence="4 5">
    <name type="scientific">Streptomyces griseoaurantiacus</name>
    <dbReference type="NCBI Taxonomy" id="68213"/>
    <lineage>
        <taxon>Bacteria</taxon>
        <taxon>Bacillati</taxon>
        <taxon>Actinomycetota</taxon>
        <taxon>Actinomycetes</taxon>
        <taxon>Kitasatosporales</taxon>
        <taxon>Streptomycetaceae</taxon>
        <taxon>Streptomyces</taxon>
        <taxon>Streptomyces aurantiacus group</taxon>
    </lineage>
</organism>
<evidence type="ECO:0000259" key="3">
    <source>
        <dbReference type="Pfam" id="PF25000"/>
    </source>
</evidence>
<feature type="domain" description="DUF7779" evidence="3">
    <location>
        <begin position="762"/>
        <end position="839"/>
    </location>
</feature>
<proteinExistence type="predicted"/>
<dbReference type="PANTHER" id="PTHR46082:SF6">
    <property type="entry name" value="AAA+ ATPASE DOMAIN-CONTAINING PROTEIN-RELATED"/>
    <property type="match status" value="1"/>
</dbReference>
<feature type="domain" description="TIR" evidence="2">
    <location>
        <begin position="355"/>
        <end position="466"/>
    </location>
</feature>
<dbReference type="GO" id="GO:0007165">
    <property type="term" value="P:signal transduction"/>
    <property type="evidence" value="ECO:0007669"/>
    <property type="project" value="InterPro"/>
</dbReference>
<dbReference type="Gene3D" id="3.40.50.10140">
    <property type="entry name" value="Toll/interleukin-1 receptor homology (TIR) domain"/>
    <property type="match status" value="1"/>
</dbReference>
<dbReference type="NCBIfam" id="NF040586">
    <property type="entry name" value="FxSxx_TPR"/>
    <property type="match status" value="1"/>
</dbReference>
<evidence type="ECO:0000259" key="2">
    <source>
        <dbReference type="Pfam" id="PF13676"/>
    </source>
</evidence>
<dbReference type="InterPro" id="IPR035897">
    <property type="entry name" value="Toll_tir_struct_dom_sf"/>
</dbReference>
<evidence type="ECO:0000313" key="5">
    <source>
        <dbReference type="Proteomes" id="UP000198614"/>
    </source>
</evidence>
<evidence type="ECO:0000259" key="1">
    <source>
        <dbReference type="Pfam" id="PF00931"/>
    </source>
</evidence>
<sequence length="1345" mass="149731">MTGDEGRIITFYSYKGGTGRTMALANTAWILASAGHRVLAVDWDLDAPGLDRFLHPFLDEEKLRTTPGVLELVSRFSESLTRVRHTTAAEAYGEGHGSVETVTLPGGEWGAEMLPLDSCVLPVSWHFPAGGWLDYLPAGTKNKGYLTAFSQFDWKPFMDGPLATRFLERLKREFGDRYDYVLVDSRTGLNDISDICTVNLPHVLVTCFTPSSQSIDGAVAVAERIEEMHRDRRIRILPVPMRVENAEADRLEAARGQFQYRFDRILRRHLAPGTEPDDYWGRVEIPYRPIYSYEETLAPFREAPGDPKSLLAAYERLAEVLSDGRVTRMARIDEGLRRRTLERYTRHRPPRVSDVYISFVPQDRSWAMWAGAVLEDAGFKVHLAQEGTAEGGRHRQEIERVVESAPHTLVVLSEAYLRSSRFRTTWEAVYAAGGMDEDRRLVSMSVERLSLGSPFTDRLADLTRCDTGEAARDTLLACFGRTFAPASREHYTGGERRMPRYPGAEPPVWSVPLRTASFTGRTSLLERIRERLCEGDGRALLLKGLGGVGKTLLAREFAHRYKSDYDIAWHIQAEQRNLAVEQFAAMAGPLGVAERKNPTDTAKAVREALDRGEPYGSWLLILDNAVEAGNLPDFMVTGRSGHVLITSQRSEGWGRWADTLEVGVFEREESITHLRGRLPDCGRADADQIAEALGDLPIAVEQAAAGIEQSKVGARAYLRELQAPATGAARTRGSGEDKVGDVTRVSGATWEFALGQLRRKFPQAVQLLQICAYFGPEPISMDLLEGAEVSRALGDSRTVARAYQELSRFSLVTVDRKIWGVQVHRLVQRAMRESMTEQERQAARDVVYRTLIAARPSKDDPEDPNTWESYRVIWSHLGTPWALGATEGGIRELLVDRVRQLRRRGELAQAMELSTRCVTTWTENGPPDDRWTLHMRFQIANILRAQGRYEESLALDEEVRARQLATLPDDDQHVLMTTSSIAADLRGLGRLSEALDHDRRTHRRYAEIYGEDHPRTLGAANNLAVSLRLSGDYYGARALDSRTLALREEILLHDHPLTIESAVNLGRDHRDCGDYAASVSLLRRAYDRCLQNPRLTQGSPTVLNTAKGLAGALRRTGRPAEAQELVEHVLKHGPEGEKGASPERLLVEMSLAGDLAAQDRRDEGLRLIRRVLDDLRDSLGEDHPQTVACSANYAVLLLGDIDTAAHPPAGDTATVEEAARARTLLLRALEAFTELSGEHHPYTLVCRVNLAAADAALGDREEARRGCQEAYDLLREALEPTHPSTLTCAGNLGLILGLLGRPQEARSTLQAALSALAKRLGEDHPRVRALREERITCLELEPSPI</sequence>
<evidence type="ECO:0000313" key="4">
    <source>
        <dbReference type="EMBL" id="SDG87721.1"/>
    </source>
</evidence>
<dbReference type="InterPro" id="IPR053137">
    <property type="entry name" value="NLR-like"/>
</dbReference>
<name>A0A1G7XU98_9ACTN</name>
<protein>
    <submittedName>
        <fullName evidence="4">Cellulose biosynthesis protein BcsQ</fullName>
    </submittedName>
</protein>
<dbReference type="InterPro" id="IPR027417">
    <property type="entry name" value="P-loop_NTPase"/>
</dbReference>
<gene>
    <name evidence="4" type="ORF">SAMN05216260_13410</name>
</gene>
<dbReference type="Gene3D" id="1.25.40.10">
    <property type="entry name" value="Tetratricopeptide repeat domain"/>
    <property type="match status" value="3"/>
</dbReference>
<dbReference type="EMBL" id="FNAX01000034">
    <property type="protein sequence ID" value="SDG87721.1"/>
    <property type="molecule type" value="Genomic_DNA"/>
</dbReference>
<dbReference type="NCBIfam" id="NF047398">
    <property type="entry name" value="AAA_KGGVGR"/>
    <property type="match status" value="1"/>
</dbReference>
<dbReference type="SUPFAM" id="SSF52200">
    <property type="entry name" value="Toll/Interleukin receptor TIR domain"/>
    <property type="match status" value="1"/>
</dbReference>
<dbReference type="InterPro" id="IPR011990">
    <property type="entry name" value="TPR-like_helical_dom_sf"/>
</dbReference>
<dbReference type="Pfam" id="PF13424">
    <property type="entry name" value="TPR_12"/>
    <property type="match status" value="2"/>
</dbReference>
<dbReference type="PANTHER" id="PTHR46082">
    <property type="entry name" value="ATP/GTP-BINDING PROTEIN-RELATED"/>
    <property type="match status" value="1"/>
</dbReference>
<dbReference type="SUPFAM" id="SSF52540">
    <property type="entry name" value="P-loop containing nucleoside triphosphate hydrolases"/>
    <property type="match status" value="2"/>
</dbReference>
<feature type="domain" description="NB-ARC" evidence="1">
    <location>
        <begin position="523"/>
        <end position="649"/>
    </location>
</feature>
<dbReference type="InterPro" id="IPR056681">
    <property type="entry name" value="DUF7779"/>
</dbReference>